<feature type="transmembrane region" description="Helical" evidence="6">
    <location>
        <begin position="61"/>
        <end position="80"/>
    </location>
</feature>
<dbReference type="Gene3D" id="1.20.1250.20">
    <property type="entry name" value="MFS general substrate transporter like domains"/>
    <property type="match status" value="2"/>
</dbReference>
<feature type="transmembrane region" description="Helical" evidence="6">
    <location>
        <begin position="381"/>
        <end position="401"/>
    </location>
</feature>
<proteinExistence type="predicted"/>
<dbReference type="Proteomes" id="UP000238070">
    <property type="component" value="Chromosome"/>
</dbReference>
<dbReference type="GO" id="GO:0005886">
    <property type="term" value="C:plasma membrane"/>
    <property type="evidence" value="ECO:0007669"/>
    <property type="project" value="UniProtKB-SubCell"/>
</dbReference>
<evidence type="ECO:0000313" key="9">
    <source>
        <dbReference type="Proteomes" id="UP000238070"/>
    </source>
</evidence>
<gene>
    <name evidence="8" type="ORF">C3B64_05335</name>
</gene>
<evidence type="ECO:0000256" key="5">
    <source>
        <dbReference type="ARBA" id="ARBA00023136"/>
    </source>
</evidence>
<keyword evidence="4 6" id="KW-1133">Transmembrane helix</keyword>
<dbReference type="SUPFAM" id="SSF103473">
    <property type="entry name" value="MFS general substrate transporter"/>
    <property type="match status" value="1"/>
</dbReference>
<feature type="transmembrane region" description="Helical" evidence="6">
    <location>
        <begin position="112"/>
        <end position="133"/>
    </location>
</feature>
<dbReference type="PROSITE" id="PS50850">
    <property type="entry name" value="MFS"/>
    <property type="match status" value="1"/>
</dbReference>
<keyword evidence="5 6" id="KW-0472">Membrane</keyword>
<dbReference type="Pfam" id="PF07690">
    <property type="entry name" value="MFS_1"/>
    <property type="match status" value="1"/>
</dbReference>
<keyword evidence="3 6" id="KW-0812">Transmembrane</keyword>
<dbReference type="PANTHER" id="PTHR23523">
    <property type="match status" value="1"/>
</dbReference>
<evidence type="ECO:0000313" key="8">
    <source>
        <dbReference type="EMBL" id="AVP63714.1"/>
    </source>
</evidence>
<dbReference type="PANTHER" id="PTHR23523:SF2">
    <property type="entry name" value="2-NITROIMIDAZOLE TRANSPORTER"/>
    <property type="match status" value="1"/>
</dbReference>
<feature type="transmembrane region" description="Helical" evidence="6">
    <location>
        <begin position="291"/>
        <end position="309"/>
    </location>
</feature>
<feature type="domain" description="Major facilitator superfamily (MFS) profile" evidence="7">
    <location>
        <begin position="22"/>
        <end position="405"/>
    </location>
</feature>
<protein>
    <submittedName>
        <fullName evidence="8">MFS transporter</fullName>
    </submittedName>
</protein>
<evidence type="ECO:0000256" key="6">
    <source>
        <dbReference type="SAM" id="Phobius"/>
    </source>
</evidence>
<dbReference type="EMBL" id="CP027776">
    <property type="protein sequence ID" value="AVP63714.1"/>
    <property type="molecule type" value="Genomic_DNA"/>
</dbReference>
<feature type="transmembrane region" description="Helical" evidence="6">
    <location>
        <begin position="21"/>
        <end position="41"/>
    </location>
</feature>
<sequence>MMSLNKSDKKQNNMDLKVRKSASLMLIIGIIFIAANLRAPLTSVGPLVKFIRDNLHISNTLAGMITTLPLFAFALFSPVAPRLGRKFGVELVLLLSVIFLTVGIILRSLSGVAGLFIGTAIIGLAISVANVLIPSLIKRDFPEKIGVMTGVYSISMNTFGAIASGISVPIATRLGLKWSGALGIWGILSFISIILWLPQVKGNDEGVSEDHKTISSNVNLWKSSLAWQVSLFMGLQSLVFYSMVAWMPEILMQKGMSSNKAGWMLSLMQLALIPFTFIVSVLAGRRSNQRSLVISGCLFILIGIAGLLYGSSQFVFLWIIILGIGGGFAFSLSMMFFSLRTENSNEAAQLSGMAQSLGYLLAAFGPILFGFFHDATNSWKVPLQALIGITVLLFIFGLGASRNRYVGSSLKVIR</sequence>
<feature type="transmembrane region" description="Helical" evidence="6">
    <location>
        <begin position="263"/>
        <end position="284"/>
    </location>
</feature>
<reference evidence="8 9" key="1">
    <citation type="submission" date="2018-01" db="EMBL/GenBank/DDBJ databases">
        <title>Genetic Diversity of Clostridium botulinum in seafood.</title>
        <authorList>
            <person name="Athira V."/>
            <person name="Arun Jyothi P.V."/>
            <person name="Lalitha K.V."/>
            <person name="Joseph T.C."/>
        </authorList>
    </citation>
    <scope>NUCLEOTIDE SEQUENCE [LARGE SCALE GENOMIC DNA]</scope>
    <source>
        <strain evidence="8 9">Mfbjulcb5</strain>
    </source>
</reference>
<dbReference type="InterPro" id="IPR052524">
    <property type="entry name" value="MFS_Cyanate_Porter"/>
</dbReference>
<dbReference type="CDD" id="cd17339">
    <property type="entry name" value="MFS_NIMT_CynX_like"/>
    <property type="match status" value="1"/>
</dbReference>
<dbReference type="GO" id="GO:0022857">
    <property type="term" value="F:transmembrane transporter activity"/>
    <property type="evidence" value="ECO:0007669"/>
    <property type="project" value="InterPro"/>
</dbReference>
<feature type="transmembrane region" description="Helical" evidence="6">
    <location>
        <begin position="357"/>
        <end position="375"/>
    </location>
</feature>
<dbReference type="InterPro" id="IPR011701">
    <property type="entry name" value="MFS"/>
</dbReference>
<feature type="transmembrane region" description="Helical" evidence="6">
    <location>
        <begin position="145"/>
        <end position="166"/>
    </location>
</feature>
<dbReference type="InterPro" id="IPR036259">
    <property type="entry name" value="MFS_trans_sf"/>
</dbReference>
<evidence type="ECO:0000256" key="3">
    <source>
        <dbReference type="ARBA" id="ARBA00022692"/>
    </source>
</evidence>
<evidence type="ECO:0000259" key="7">
    <source>
        <dbReference type="PROSITE" id="PS50850"/>
    </source>
</evidence>
<feature type="transmembrane region" description="Helical" evidence="6">
    <location>
        <begin position="225"/>
        <end position="243"/>
    </location>
</feature>
<accession>A0AAU8YXA9</accession>
<feature type="transmembrane region" description="Helical" evidence="6">
    <location>
        <begin position="87"/>
        <end position="106"/>
    </location>
</feature>
<feature type="transmembrane region" description="Helical" evidence="6">
    <location>
        <begin position="178"/>
        <end position="197"/>
    </location>
</feature>
<comment type="subcellular location">
    <subcellularLocation>
        <location evidence="1">Cell membrane</location>
        <topology evidence="1">Multi-pass membrane protein</topology>
    </subcellularLocation>
</comment>
<keyword evidence="2" id="KW-0813">Transport</keyword>
<evidence type="ECO:0000256" key="1">
    <source>
        <dbReference type="ARBA" id="ARBA00004651"/>
    </source>
</evidence>
<organism evidence="8 9">
    <name type="scientific">Clostridium botulinum</name>
    <dbReference type="NCBI Taxonomy" id="1491"/>
    <lineage>
        <taxon>Bacteria</taxon>
        <taxon>Bacillati</taxon>
        <taxon>Bacillota</taxon>
        <taxon>Clostridia</taxon>
        <taxon>Eubacteriales</taxon>
        <taxon>Clostridiaceae</taxon>
        <taxon>Clostridium</taxon>
    </lineage>
</organism>
<evidence type="ECO:0000256" key="4">
    <source>
        <dbReference type="ARBA" id="ARBA00022989"/>
    </source>
</evidence>
<feature type="transmembrane region" description="Helical" evidence="6">
    <location>
        <begin position="315"/>
        <end position="337"/>
    </location>
</feature>
<evidence type="ECO:0000256" key="2">
    <source>
        <dbReference type="ARBA" id="ARBA00022448"/>
    </source>
</evidence>
<name>A0AAU8YXA9_CLOBO</name>
<dbReference type="AlphaFoldDB" id="A0AAU8YXA9"/>
<dbReference type="InterPro" id="IPR020846">
    <property type="entry name" value="MFS_dom"/>
</dbReference>